<dbReference type="Pfam" id="PF02950">
    <property type="entry name" value="Conotoxin"/>
    <property type="match status" value="1"/>
</dbReference>
<dbReference type="GO" id="GO:0005576">
    <property type="term" value="C:extracellular region"/>
    <property type="evidence" value="ECO:0007669"/>
    <property type="project" value="UniProtKB-SubCell"/>
</dbReference>
<name>A0A142C1V0_CONBE</name>
<feature type="non-terminal residue" evidence="3">
    <location>
        <position position="1"/>
    </location>
</feature>
<evidence type="ECO:0000256" key="1">
    <source>
        <dbReference type="ARBA" id="ARBA00004613"/>
    </source>
</evidence>
<proteinExistence type="evidence at transcript level"/>
<accession>A0A142C1V0</accession>
<reference evidence="3" key="1">
    <citation type="submission" date="2015-12" db="EMBL/GenBank/DDBJ databases">
        <title>High throughput identification of novel conotoxins from the Chinese tubular cone snail Conus betulinus by multitranscriptome sequencing.</title>
        <authorList>
            <person name="Ruan Z."/>
            <person name="Peng C."/>
            <person name="Shi Q."/>
            <person name="Yao G."/>
            <person name="Gao B.-M."/>
        </authorList>
    </citation>
    <scope>NUCLEOTIDE SEQUENCE</scope>
</reference>
<dbReference type="EMBL" id="KU564053">
    <property type="protein sequence ID" value="AMP44801.1"/>
    <property type="molecule type" value="mRNA"/>
</dbReference>
<comment type="subcellular location">
    <subcellularLocation>
        <location evidence="1">Secreted</location>
    </subcellularLocation>
</comment>
<protein>
    <submittedName>
        <fullName evidence="3">Conotoxin</fullName>
    </submittedName>
</protein>
<organism evidence="3">
    <name type="scientific">Conus betulinus</name>
    <name type="common">Beech cone</name>
    <dbReference type="NCBI Taxonomy" id="89764"/>
    <lineage>
        <taxon>Eukaryota</taxon>
        <taxon>Metazoa</taxon>
        <taxon>Spiralia</taxon>
        <taxon>Lophotrochozoa</taxon>
        <taxon>Mollusca</taxon>
        <taxon>Gastropoda</taxon>
        <taxon>Caenogastropoda</taxon>
        <taxon>Neogastropoda</taxon>
        <taxon>Conoidea</taxon>
        <taxon>Conidae</taxon>
        <taxon>Conus</taxon>
        <taxon>Dendroconus</taxon>
    </lineage>
</organism>
<evidence type="ECO:0000256" key="2">
    <source>
        <dbReference type="ARBA" id="ARBA00022525"/>
    </source>
</evidence>
<dbReference type="InterPro" id="IPR004214">
    <property type="entry name" value="Conotoxin"/>
</dbReference>
<sequence length="65" mass="7550">AVLMSTQALIQRGRENHPKEKINFLSKRRTTERGVWSPCSDWLAGCTDNEECCSKVCDDFCRLWE</sequence>
<keyword evidence="2" id="KW-0964">Secreted</keyword>
<evidence type="ECO:0000313" key="3">
    <source>
        <dbReference type="EMBL" id="AMP44801.1"/>
    </source>
</evidence>
<dbReference type="GO" id="GO:0008200">
    <property type="term" value="F:ion channel inhibitor activity"/>
    <property type="evidence" value="ECO:0007669"/>
    <property type="project" value="InterPro"/>
</dbReference>
<dbReference type="AlphaFoldDB" id="A0A142C1V0"/>